<keyword evidence="3" id="KW-1185">Reference proteome</keyword>
<name>A0ABD1NIC0_9FABA</name>
<dbReference type="Proteomes" id="UP001603857">
    <property type="component" value="Unassembled WGS sequence"/>
</dbReference>
<gene>
    <name evidence="2" type="ORF">Fmac_001432</name>
</gene>
<accession>A0ABD1NIC0</accession>
<reference evidence="2 3" key="1">
    <citation type="submission" date="2024-08" db="EMBL/GenBank/DDBJ databases">
        <title>Insights into the chromosomal genome structure of Flemingia macrophylla.</title>
        <authorList>
            <person name="Ding Y."/>
            <person name="Zhao Y."/>
            <person name="Bi W."/>
            <person name="Wu M."/>
            <person name="Zhao G."/>
            <person name="Gong Y."/>
            <person name="Li W."/>
            <person name="Zhang P."/>
        </authorList>
    </citation>
    <scope>NUCLEOTIDE SEQUENCE [LARGE SCALE GENOMIC DNA]</scope>
    <source>
        <strain evidence="2">DYQJB</strain>
        <tissue evidence="2">Leaf</tissue>
    </source>
</reference>
<comment type="caution">
    <text evidence="2">The sequence shown here is derived from an EMBL/GenBank/DDBJ whole genome shotgun (WGS) entry which is preliminary data.</text>
</comment>
<organism evidence="2 3">
    <name type="scientific">Flemingia macrophylla</name>
    <dbReference type="NCBI Taxonomy" id="520843"/>
    <lineage>
        <taxon>Eukaryota</taxon>
        <taxon>Viridiplantae</taxon>
        <taxon>Streptophyta</taxon>
        <taxon>Embryophyta</taxon>
        <taxon>Tracheophyta</taxon>
        <taxon>Spermatophyta</taxon>
        <taxon>Magnoliopsida</taxon>
        <taxon>eudicotyledons</taxon>
        <taxon>Gunneridae</taxon>
        <taxon>Pentapetalae</taxon>
        <taxon>rosids</taxon>
        <taxon>fabids</taxon>
        <taxon>Fabales</taxon>
        <taxon>Fabaceae</taxon>
        <taxon>Papilionoideae</taxon>
        <taxon>50 kb inversion clade</taxon>
        <taxon>NPAAA clade</taxon>
        <taxon>indigoferoid/millettioid clade</taxon>
        <taxon>Phaseoleae</taxon>
        <taxon>Flemingia</taxon>
    </lineage>
</organism>
<feature type="compositionally biased region" description="Basic residues" evidence="1">
    <location>
        <begin position="154"/>
        <end position="165"/>
    </location>
</feature>
<feature type="region of interest" description="Disordered" evidence="1">
    <location>
        <begin position="145"/>
        <end position="212"/>
    </location>
</feature>
<protein>
    <submittedName>
        <fullName evidence="2">Uncharacterized protein</fullName>
    </submittedName>
</protein>
<evidence type="ECO:0000313" key="3">
    <source>
        <dbReference type="Proteomes" id="UP001603857"/>
    </source>
</evidence>
<evidence type="ECO:0000313" key="2">
    <source>
        <dbReference type="EMBL" id="KAL2347432.1"/>
    </source>
</evidence>
<evidence type="ECO:0000256" key="1">
    <source>
        <dbReference type="SAM" id="MobiDB-lite"/>
    </source>
</evidence>
<dbReference type="AlphaFoldDB" id="A0ABD1NIC0"/>
<feature type="compositionally biased region" description="Basic and acidic residues" evidence="1">
    <location>
        <begin position="181"/>
        <end position="207"/>
    </location>
</feature>
<proteinExistence type="predicted"/>
<sequence length="357" mass="40632">MGKLQALIWYIKTKKGEIVGSTRCCLLKNNFDFDFLPRLILYCIYLFIFDRIRLRSNLAPLSGTIDFCQRLLYQLELALFYFEAINGIEDHIQILIVIDALTLLISTKKVIECMPGDMVKVVGFYNKSPKLNFVHRRKLILTLNTDKNTEKDHNRRSRNEKHNQKHNPNSTRGGALVATSGRRDNHRLGTENQKREVKRETRKDPKQHMHSSLVLKSLTGVIQAKNHHPSSDSCRGTPSPVLAWHTVDRSRRLPYPHSPRTAGEERERGMVPAKGTPTIKCLKIGTDASKLLTRLVKGEIEASIVLEKIDNLASRHWESVPDDLTSSPICVLVFDSAEWRSKNYEPAGTDEASGIQQ</sequence>
<dbReference type="EMBL" id="JBGMDY010000001">
    <property type="protein sequence ID" value="KAL2347432.1"/>
    <property type="molecule type" value="Genomic_DNA"/>
</dbReference>